<dbReference type="InterPro" id="IPR057688">
    <property type="entry name" value="DUF7928"/>
</dbReference>
<evidence type="ECO:0000259" key="3">
    <source>
        <dbReference type="Pfam" id="PF25550"/>
    </source>
</evidence>
<feature type="domain" description="Glycosyltransferase 2-like" evidence="2">
    <location>
        <begin position="496"/>
        <end position="705"/>
    </location>
</feature>
<name>A0A8K0UWN5_9AGAR</name>
<sequence length="880" mass="99797">MDYDAFDALLHHIFKQTQGDAWFKPSEENMAAGVCLRVDNGRFRVFPYENRYLEPFEAAVRVLNPVVAVKMRSAAIHAALSTVKDEDDAIFVDVDTRIQILDTMAWLPRADKEQCGAFIRDERVLVVWAYNLDDIIPTCKDFEDKLIKLVWNQRAAYSSLQSSVSPSTSGSASDVNLTEKTKEVVDEKEVAAIVEKKKKNSAKEKDKKKSRLFGLGYWFTDSEDLEKTADGPSERPTRLFAPFYGGVAAALSLYYMGSGINLIVQEIVLDGNWVRVAMLVTLPFLYCISLFFSLQIIGNLSMIIGPVAQYNQNSKYYSAIPPAPNKEVDGNLPHITIELPVYKESLKETIAPSVYSLKKAMQTYARQGGTSAIFVHDDGLQLISEEERKERVAFYADNNIGWVARPKHEGTPDGFHRAGRFKKASNMNYGLALSLKLEKHLANLAAEAASRGEDIEDDDEAEERAMNMAVEEIYEESGRRWKPWACNAKSIRMGEIILIIDADTLVPEDCFRDAARELAECPNVAIIQHESDVMQVAHHYFENGITHFTQRINKAISLGCANGEVAPFVGHNAFLRWSALQDAAFIDEADGKSKIWSESNVSEDFDMALRLQLQGYIIRWATYSNGGFKEGVSLTCDDELNRWQKYAYGCDELIFNPIIDWWKLGPINKQLRTFVWSDAPIHYKITMMSYMFSYYGIAIGFVLSLMNYLLLGWGYEVDGFYLKSFEIWLACIVVFPCAGNLGFILLEYRLGMRSLLDSIVNTLKWVPFFFFFFGGLSIHLSQALLAHMFSYDIQWGATKKEVERSNFWLEVPKILKRFWIALLMCFVIAVGMVILTLDFVPLGWQIPSSDWAVIVPLALTVGSHALWPIVLNPWFMIFSY</sequence>
<feature type="domain" description="DUF7928" evidence="3">
    <location>
        <begin position="5"/>
        <end position="158"/>
    </location>
</feature>
<feature type="transmembrane region" description="Helical" evidence="1">
    <location>
        <begin position="692"/>
        <end position="715"/>
    </location>
</feature>
<keyword evidence="5" id="KW-1185">Reference proteome</keyword>
<dbReference type="InterPro" id="IPR001173">
    <property type="entry name" value="Glyco_trans_2-like"/>
</dbReference>
<evidence type="ECO:0000313" key="4">
    <source>
        <dbReference type="EMBL" id="KAH8105316.1"/>
    </source>
</evidence>
<keyword evidence="1" id="KW-1133">Transmembrane helix</keyword>
<dbReference type="PANTHER" id="PTHR35408:SF2">
    <property type="entry name" value="GLYCOSYLTRANSFERASE 2-LIKE DOMAIN-CONTAINING PROTEIN"/>
    <property type="match status" value="1"/>
</dbReference>
<reference evidence="4" key="1">
    <citation type="journal article" date="2021" name="New Phytol.">
        <title>Evolutionary innovations through gain and loss of genes in the ectomycorrhizal Boletales.</title>
        <authorList>
            <person name="Wu G."/>
            <person name="Miyauchi S."/>
            <person name="Morin E."/>
            <person name="Kuo A."/>
            <person name="Drula E."/>
            <person name="Varga T."/>
            <person name="Kohler A."/>
            <person name="Feng B."/>
            <person name="Cao Y."/>
            <person name="Lipzen A."/>
            <person name="Daum C."/>
            <person name="Hundley H."/>
            <person name="Pangilinan J."/>
            <person name="Johnson J."/>
            <person name="Barry K."/>
            <person name="LaButti K."/>
            <person name="Ng V."/>
            <person name="Ahrendt S."/>
            <person name="Min B."/>
            <person name="Choi I.G."/>
            <person name="Park H."/>
            <person name="Plett J.M."/>
            <person name="Magnuson J."/>
            <person name="Spatafora J.W."/>
            <person name="Nagy L.G."/>
            <person name="Henrissat B."/>
            <person name="Grigoriev I.V."/>
            <person name="Yang Z.L."/>
            <person name="Xu J."/>
            <person name="Martin F.M."/>
        </authorList>
    </citation>
    <scope>NUCLEOTIDE SEQUENCE</scope>
    <source>
        <strain evidence="4">KKN 215</strain>
    </source>
</reference>
<dbReference type="EMBL" id="JAEVFJ010000004">
    <property type="protein sequence ID" value="KAH8105316.1"/>
    <property type="molecule type" value="Genomic_DNA"/>
</dbReference>
<dbReference type="SUPFAM" id="SSF53448">
    <property type="entry name" value="Nucleotide-diphospho-sugar transferases"/>
    <property type="match status" value="1"/>
</dbReference>
<evidence type="ECO:0000259" key="2">
    <source>
        <dbReference type="Pfam" id="PF13632"/>
    </source>
</evidence>
<dbReference type="Gene3D" id="3.90.550.10">
    <property type="entry name" value="Spore Coat Polysaccharide Biosynthesis Protein SpsA, Chain A"/>
    <property type="match status" value="1"/>
</dbReference>
<keyword evidence="1" id="KW-0812">Transmembrane</keyword>
<dbReference type="Proteomes" id="UP000813824">
    <property type="component" value="Unassembled WGS sequence"/>
</dbReference>
<evidence type="ECO:0000313" key="5">
    <source>
        <dbReference type="Proteomes" id="UP000813824"/>
    </source>
</evidence>
<dbReference type="Pfam" id="PF25550">
    <property type="entry name" value="DUF7928"/>
    <property type="match status" value="1"/>
</dbReference>
<dbReference type="InterPro" id="IPR029044">
    <property type="entry name" value="Nucleotide-diphossugar_trans"/>
</dbReference>
<comment type="caution">
    <text evidence="4">The sequence shown here is derived from an EMBL/GenBank/DDBJ whole genome shotgun (WGS) entry which is preliminary data.</text>
</comment>
<protein>
    <submittedName>
        <fullName evidence="4">Glycosyl transferase family group 2-domain-containing protein</fullName>
    </submittedName>
</protein>
<dbReference type="GO" id="GO:0016740">
    <property type="term" value="F:transferase activity"/>
    <property type="evidence" value="ECO:0007669"/>
    <property type="project" value="UniProtKB-KW"/>
</dbReference>
<organism evidence="4 5">
    <name type="scientific">Cristinia sonorae</name>
    <dbReference type="NCBI Taxonomy" id="1940300"/>
    <lineage>
        <taxon>Eukaryota</taxon>
        <taxon>Fungi</taxon>
        <taxon>Dikarya</taxon>
        <taxon>Basidiomycota</taxon>
        <taxon>Agaricomycotina</taxon>
        <taxon>Agaricomycetes</taxon>
        <taxon>Agaricomycetidae</taxon>
        <taxon>Agaricales</taxon>
        <taxon>Pleurotineae</taxon>
        <taxon>Stephanosporaceae</taxon>
        <taxon>Cristinia</taxon>
    </lineage>
</organism>
<feature type="transmembrane region" description="Helical" evidence="1">
    <location>
        <begin position="243"/>
        <end position="264"/>
    </location>
</feature>
<dbReference type="AlphaFoldDB" id="A0A8K0UWN5"/>
<feature type="transmembrane region" description="Helical" evidence="1">
    <location>
        <begin position="851"/>
        <end position="870"/>
    </location>
</feature>
<feature type="transmembrane region" description="Helical" evidence="1">
    <location>
        <begin position="818"/>
        <end position="839"/>
    </location>
</feature>
<feature type="transmembrane region" description="Helical" evidence="1">
    <location>
        <begin position="727"/>
        <end position="746"/>
    </location>
</feature>
<keyword evidence="1" id="KW-0472">Membrane</keyword>
<gene>
    <name evidence="4" type="ORF">BXZ70DRAFT_887039</name>
</gene>
<evidence type="ECO:0000256" key="1">
    <source>
        <dbReference type="SAM" id="Phobius"/>
    </source>
</evidence>
<keyword evidence="4" id="KW-0808">Transferase</keyword>
<dbReference type="Pfam" id="PF13632">
    <property type="entry name" value="Glyco_trans_2_3"/>
    <property type="match status" value="1"/>
</dbReference>
<feature type="transmembrane region" description="Helical" evidence="1">
    <location>
        <begin position="766"/>
        <end position="789"/>
    </location>
</feature>
<dbReference type="PANTHER" id="PTHR35408">
    <property type="entry name" value="CHROMOSOME 15, WHOLE GENOME SHOTGUN SEQUENCE"/>
    <property type="match status" value="1"/>
</dbReference>
<proteinExistence type="predicted"/>
<accession>A0A8K0UWN5</accession>
<feature type="transmembrane region" description="Helical" evidence="1">
    <location>
        <begin position="276"/>
        <end position="294"/>
    </location>
</feature>
<dbReference type="OrthoDB" id="38531at2759"/>